<keyword evidence="5 6" id="KW-0472">Membrane</keyword>
<dbReference type="OrthoDB" id="5125212at2"/>
<protein>
    <recommendedName>
        <fullName evidence="7">Cardiolipin synthase N-terminal domain-containing protein</fullName>
    </recommendedName>
</protein>
<accession>A0A4P6FJ88</accession>
<dbReference type="KEGG" id="agf:ET445_12570"/>
<reference evidence="8 9" key="1">
    <citation type="submission" date="2019-01" db="EMBL/GenBank/DDBJ databases">
        <title>Genome sequencing of strain FW100M-8.</title>
        <authorList>
            <person name="Heo J."/>
            <person name="Kim S.-J."/>
            <person name="Kim J.-S."/>
            <person name="Hong S.-B."/>
            <person name="Kwon S.-W."/>
        </authorList>
    </citation>
    <scope>NUCLEOTIDE SEQUENCE [LARGE SCALE GENOMIC DNA]</scope>
    <source>
        <strain evidence="8 9">FW100M-8</strain>
    </source>
</reference>
<evidence type="ECO:0000313" key="9">
    <source>
        <dbReference type="Proteomes" id="UP000291259"/>
    </source>
</evidence>
<feature type="transmembrane region" description="Helical" evidence="6">
    <location>
        <begin position="37"/>
        <end position="56"/>
    </location>
</feature>
<keyword evidence="2" id="KW-1003">Cell membrane</keyword>
<dbReference type="InterPro" id="IPR027379">
    <property type="entry name" value="CLS_N"/>
</dbReference>
<dbReference type="EMBL" id="CP035491">
    <property type="protein sequence ID" value="QAY74047.1"/>
    <property type="molecule type" value="Genomic_DNA"/>
</dbReference>
<dbReference type="GO" id="GO:0005886">
    <property type="term" value="C:plasma membrane"/>
    <property type="evidence" value="ECO:0007669"/>
    <property type="project" value="UniProtKB-SubCell"/>
</dbReference>
<evidence type="ECO:0000256" key="1">
    <source>
        <dbReference type="ARBA" id="ARBA00004651"/>
    </source>
</evidence>
<evidence type="ECO:0000256" key="3">
    <source>
        <dbReference type="ARBA" id="ARBA00022692"/>
    </source>
</evidence>
<keyword evidence="4 6" id="KW-1133">Transmembrane helix</keyword>
<evidence type="ECO:0000256" key="5">
    <source>
        <dbReference type="ARBA" id="ARBA00023136"/>
    </source>
</evidence>
<feature type="domain" description="Cardiolipin synthase N-terminal" evidence="7">
    <location>
        <begin position="15"/>
        <end position="58"/>
    </location>
</feature>
<dbReference type="Proteomes" id="UP000291259">
    <property type="component" value="Chromosome"/>
</dbReference>
<dbReference type="AlphaFoldDB" id="A0A4P6FJ88"/>
<sequence>MELLIPLAVGAVWLAAIVYLVVQIWRSDELSEIERWVWFAGVVFFPLVSMLVWYLAGPHPFGLRITREVR</sequence>
<name>A0A4P6FJ88_9MICO</name>
<keyword evidence="9" id="KW-1185">Reference proteome</keyword>
<dbReference type="Pfam" id="PF13396">
    <property type="entry name" value="PLDc_N"/>
    <property type="match status" value="1"/>
</dbReference>
<keyword evidence="3 6" id="KW-0812">Transmembrane</keyword>
<evidence type="ECO:0000313" key="8">
    <source>
        <dbReference type="EMBL" id="QAY74047.1"/>
    </source>
</evidence>
<gene>
    <name evidence="8" type="ORF">ET445_12570</name>
</gene>
<evidence type="ECO:0000256" key="2">
    <source>
        <dbReference type="ARBA" id="ARBA00022475"/>
    </source>
</evidence>
<feature type="transmembrane region" description="Helical" evidence="6">
    <location>
        <begin position="6"/>
        <end position="25"/>
    </location>
</feature>
<comment type="subcellular location">
    <subcellularLocation>
        <location evidence="1">Cell membrane</location>
        <topology evidence="1">Multi-pass membrane protein</topology>
    </subcellularLocation>
</comment>
<proteinExistence type="predicted"/>
<evidence type="ECO:0000256" key="6">
    <source>
        <dbReference type="SAM" id="Phobius"/>
    </source>
</evidence>
<evidence type="ECO:0000259" key="7">
    <source>
        <dbReference type="Pfam" id="PF13396"/>
    </source>
</evidence>
<dbReference type="RefSeq" id="WP_129191595.1">
    <property type="nucleotide sequence ID" value="NZ_CP035491.1"/>
</dbReference>
<evidence type="ECO:0000256" key="4">
    <source>
        <dbReference type="ARBA" id="ARBA00022989"/>
    </source>
</evidence>
<organism evidence="8 9">
    <name type="scientific">Agromyces protaetiae</name>
    <dbReference type="NCBI Taxonomy" id="2509455"/>
    <lineage>
        <taxon>Bacteria</taxon>
        <taxon>Bacillati</taxon>
        <taxon>Actinomycetota</taxon>
        <taxon>Actinomycetes</taxon>
        <taxon>Micrococcales</taxon>
        <taxon>Microbacteriaceae</taxon>
        <taxon>Agromyces</taxon>
    </lineage>
</organism>